<dbReference type="PROSITE" id="PS51375">
    <property type="entry name" value="PPR"/>
    <property type="match status" value="7"/>
</dbReference>
<dbReference type="Gramene" id="XM_028384820.1">
    <property type="protein sequence ID" value="XP_028240621.1"/>
    <property type="gene ID" value="LOC114419174"/>
</dbReference>
<feature type="repeat" description="PPR" evidence="2">
    <location>
        <begin position="248"/>
        <end position="282"/>
    </location>
</feature>
<evidence type="ECO:0000256" key="2">
    <source>
        <dbReference type="PROSITE-ProRule" id="PRU00708"/>
    </source>
</evidence>
<dbReference type="Pfam" id="PF01535">
    <property type="entry name" value="PPR"/>
    <property type="match status" value="3"/>
</dbReference>
<evidence type="ECO:0000313" key="3">
    <source>
        <dbReference type="EMBL" id="RZC03178.1"/>
    </source>
</evidence>
<accession>A0A445JXK0</accession>
<dbReference type="Gene3D" id="1.25.40.10">
    <property type="entry name" value="Tetratricopeptide repeat domain"/>
    <property type="match status" value="3"/>
</dbReference>
<dbReference type="Pfam" id="PF13041">
    <property type="entry name" value="PPR_2"/>
    <property type="match status" value="3"/>
</dbReference>
<feature type="repeat" description="PPR" evidence="2">
    <location>
        <begin position="176"/>
        <end position="210"/>
    </location>
</feature>
<organism evidence="3 5">
    <name type="scientific">Glycine soja</name>
    <name type="common">Wild soybean</name>
    <dbReference type="NCBI Taxonomy" id="3848"/>
    <lineage>
        <taxon>Eukaryota</taxon>
        <taxon>Viridiplantae</taxon>
        <taxon>Streptophyta</taxon>
        <taxon>Embryophyta</taxon>
        <taxon>Tracheophyta</taxon>
        <taxon>Spermatophyta</taxon>
        <taxon>Magnoliopsida</taxon>
        <taxon>eudicotyledons</taxon>
        <taxon>Gunneridae</taxon>
        <taxon>Pentapetalae</taxon>
        <taxon>rosids</taxon>
        <taxon>fabids</taxon>
        <taxon>Fabales</taxon>
        <taxon>Fabaceae</taxon>
        <taxon>Papilionoideae</taxon>
        <taxon>50 kb inversion clade</taxon>
        <taxon>NPAAA clade</taxon>
        <taxon>indigoferoid/millettioid clade</taxon>
        <taxon>Phaseoleae</taxon>
        <taxon>Glycine</taxon>
        <taxon>Glycine subgen. Soja</taxon>
    </lineage>
</organism>
<sequence length="577" mass="66327">MLMVRRTPSYSLVTFYVRRSIAQFRNLTSETKNGDHEHPTKALDAKDCNFVYEICRITRTKPRWEDTLLSQYPSFNFKDPSFFLLYLKHQNNAFLSLRFFHWLCSSCGFSPDQSSCNVLFQVLVDAGAGKLAKSLLDSPGFTPEPASLEGYIQCLSGAGMVEDAVDMLKRVVFCPSVATWNASLLGCLRARRTDLVWTLYEQMMESGVVASINVETVGYLIMAFCAEYKVLKGYELLKELLENGLCPDNVVFNELIRGFCKEGQYDRVSEILHIMIAKQCNPDVSTYQEIIYGLLKMKNSEGFQVFNDLKDRGYFPDRVMYTTVIKGLCEMQRLGEARKLWFEMIKKGFQPNEYTYNVMMHGYCKIGDLAEARKIFEDMRDRGYAETTVSYGTMISGLCLHGRTDEAQSLFEEMFQKGIVPDLITYNCLIKALCKEVKIVKARKLLNLLLAQGLELSVFSFSPLIKQLCIVGNTKGAITLWKDMHDRLLEPTASIFGIEWLLNMLSWKQKPQKQTFEYLINSLSQENRLDDILVVLDFMFRIGYILEKGTIYSLVSKFSRDNFHFPDLCLEKILERN</sequence>
<dbReference type="AlphaFoldDB" id="A0A445JXK0"/>
<feature type="repeat" description="PPR" evidence="2">
    <location>
        <begin position="387"/>
        <end position="421"/>
    </location>
</feature>
<gene>
    <name evidence="3" type="ORF">D0Y65_018017</name>
</gene>
<protein>
    <submittedName>
        <fullName evidence="3">Pentatricopeptide repeat-containing protein isoform A</fullName>
    </submittedName>
    <submittedName>
        <fullName evidence="4">Pentatricopeptide repeat-containing protein isoform B</fullName>
    </submittedName>
</protein>
<evidence type="ECO:0000313" key="4">
    <source>
        <dbReference type="EMBL" id="RZC03179.1"/>
    </source>
</evidence>
<dbReference type="PANTHER" id="PTHR47942">
    <property type="entry name" value="TETRATRICOPEPTIDE REPEAT (TPR)-LIKE SUPERFAMILY PROTEIN-RELATED"/>
    <property type="match status" value="1"/>
</dbReference>
<feature type="repeat" description="PPR" evidence="2">
    <location>
        <begin position="317"/>
        <end position="351"/>
    </location>
</feature>
<dbReference type="InterPro" id="IPR011990">
    <property type="entry name" value="TPR-like_helical_dom_sf"/>
</dbReference>
<feature type="repeat" description="PPR" evidence="2">
    <location>
        <begin position="422"/>
        <end position="456"/>
    </location>
</feature>
<evidence type="ECO:0000256" key="1">
    <source>
        <dbReference type="ARBA" id="ARBA00022737"/>
    </source>
</evidence>
<name>A0A445JXK0_GLYSO</name>
<dbReference type="SUPFAM" id="SSF81901">
    <property type="entry name" value="HCP-like"/>
    <property type="match status" value="1"/>
</dbReference>
<evidence type="ECO:0000313" key="5">
    <source>
        <dbReference type="Proteomes" id="UP000289340"/>
    </source>
</evidence>
<reference evidence="3 5" key="1">
    <citation type="submission" date="2018-09" db="EMBL/GenBank/DDBJ databases">
        <title>A high-quality reference genome of wild soybean provides a powerful tool to mine soybean genomes.</title>
        <authorList>
            <person name="Xie M."/>
            <person name="Chung C.Y.L."/>
            <person name="Li M.-W."/>
            <person name="Wong F.-L."/>
            <person name="Chan T.-F."/>
            <person name="Lam H.-M."/>
        </authorList>
    </citation>
    <scope>NUCLEOTIDE SEQUENCE [LARGE SCALE GENOMIC DNA]</scope>
    <source>
        <strain evidence="5">cv. W05</strain>
        <tissue evidence="3">Hypocotyl of etiolated seedlings</tissue>
    </source>
</reference>
<dbReference type="EMBL" id="QZWG01000007">
    <property type="protein sequence ID" value="RZC03178.1"/>
    <property type="molecule type" value="Genomic_DNA"/>
</dbReference>
<dbReference type="Proteomes" id="UP000289340">
    <property type="component" value="Chromosome 7"/>
</dbReference>
<proteinExistence type="predicted"/>
<dbReference type="Gramene" id="XM_028384819.1">
    <property type="protein sequence ID" value="XP_028240620.1"/>
    <property type="gene ID" value="LOC114419174"/>
</dbReference>
<keyword evidence="1" id="KW-0677">Repeat</keyword>
<dbReference type="NCBIfam" id="TIGR00756">
    <property type="entry name" value="PPR"/>
    <property type="match status" value="6"/>
</dbReference>
<keyword evidence="5" id="KW-1185">Reference proteome</keyword>
<dbReference type="PANTHER" id="PTHR47942:SF16">
    <property type="entry name" value="PENTATRICOPEPTIDE REPEAT DOMAIN CONTAINING PROTEIN-RELATED"/>
    <property type="match status" value="1"/>
</dbReference>
<feature type="repeat" description="PPR" evidence="2">
    <location>
        <begin position="457"/>
        <end position="491"/>
    </location>
</feature>
<dbReference type="EMBL" id="QZWG01000007">
    <property type="protein sequence ID" value="RZC03179.1"/>
    <property type="molecule type" value="Genomic_DNA"/>
</dbReference>
<dbReference type="InterPro" id="IPR002885">
    <property type="entry name" value="PPR_rpt"/>
</dbReference>
<dbReference type="InterPro" id="IPR051222">
    <property type="entry name" value="PPR/CCM1_RNA-binding"/>
</dbReference>
<comment type="caution">
    <text evidence="3">The sequence shown here is derived from an EMBL/GenBank/DDBJ whole genome shotgun (WGS) entry which is preliminary data.</text>
</comment>
<feature type="repeat" description="PPR" evidence="2">
    <location>
        <begin position="352"/>
        <end position="386"/>
    </location>
</feature>
<dbReference type="SMR" id="A0A445JXK0"/>